<keyword evidence="3" id="KW-1185">Reference proteome</keyword>
<dbReference type="OrthoDB" id="1163458at2"/>
<dbReference type="InterPro" id="IPR002645">
    <property type="entry name" value="STAS_dom"/>
</dbReference>
<dbReference type="PROSITE" id="PS50801">
    <property type="entry name" value="STAS"/>
    <property type="match status" value="1"/>
</dbReference>
<organism evidence="2 3">
    <name type="scientific">Maribacter algarum</name>
    <name type="common">ex Zhang et al. 2020</name>
    <dbReference type="NCBI Taxonomy" id="2578118"/>
    <lineage>
        <taxon>Bacteria</taxon>
        <taxon>Pseudomonadati</taxon>
        <taxon>Bacteroidota</taxon>
        <taxon>Flavobacteriia</taxon>
        <taxon>Flavobacteriales</taxon>
        <taxon>Flavobacteriaceae</taxon>
        <taxon>Maribacter</taxon>
    </lineage>
</organism>
<dbReference type="Pfam" id="PF01740">
    <property type="entry name" value="STAS"/>
    <property type="match status" value="1"/>
</dbReference>
<accession>A0A5S3PPJ2</accession>
<dbReference type="AlphaFoldDB" id="A0A5S3PPJ2"/>
<name>A0A5S3PPJ2_9FLAO</name>
<dbReference type="EMBL" id="VATY01000002">
    <property type="protein sequence ID" value="TMM56660.1"/>
    <property type="molecule type" value="Genomic_DNA"/>
</dbReference>
<evidence type="ECO:0000259" key="1">
    <source>
        <dbReference type="PROSITE" id="PS50801"/>
    </source>
</evidence>
<evidence type="ECO:0000313" key="2">
    <source>
        <dbReference type="EMBL" id="TMM56660.1"/>
    </source>
</evidence>
<comment type="caution">
    <text evidence="2">The sequence shown here is derived from an EMBL/GenBank/DDBJ whole genome shotgun (WGS) entry which is preliminary data.</text>
</comment>
<gene>
    <name evidence="2" type="ORF">FEE95_09145</name>
</gene>
<protein>
    <submittedName>
        <fullName evidence="2">STAS domain-containing protein</fullName>
    </submittedName>
</protein>
<dbReference type="InterPro" id="IPR036513">
    <property type="entry name" value="STAS_dom_sf"/>
</dbReference>
<feature type="domain" description="STAS" evidence="1">
    <location>
        <begin position="1"/>
        <end position="100"/>
    </location>
</feature>
<sequence>MALQITETRGMFSVFGELNSANVNILARHMQTYLSNTNPVILNLERVKKLDVTAAHMLREMYHSAMRDNSILSIVGLSNSNILGVLNKTKTSFIFSDDRI</sequence>
<evidence type="ECO:0000313" key="3">
    <source>
        <dbReference type="Proteomes" id="UP000310314"/>
    </source>
</evidence>
<dbReference type="Gene3D" id="3.30.750.24">
    <property type="entry name" value="STAS domain"/>
    <property type="match status" value="1"/>
</dbReference>
<dbReference type="RefSeq" id="WP_138657644.1">
    <property type="nucleotide sequence ID" value="NZ_VATY01000002.1"/>
</dbReference>
<dbReference type="Proteomes" id="UP000310314">
    <property type="component" value="Unassembled WGS sequence"/>
</dbReference>
<dbReference type="SUPFAM" id="SSF52091">
    <property type="entry name" value="SpoIIaa-like"/>
    <property type="match status" value="1"/>
</dbReference>
<proteinExistence type="predicted"/>
<reference evidence="2 3" key="1">
    <citation type="submission" date="2019-05" db="EMBL/GenBank/DDBJ databases">
        <authorList>
            <person name="Zhang J.-Y."/>
            <person name="Feg X."/>
            <person name="Du Z.-J."/>
        </authorList>
    </citation>
    <scope>NUCLEOTIDE SEQUENCE [LARGE SCALE GENOMIC DNA]</scope>
    <source>
        <strain evidence="2 3">RZ26</strain>
    </source>
</reference>